<organism evidence="2 3">
    <name type="scientific">Croceimicrobium hydrocarbonivorans</name>
    <dbReference type="NCBI Taxonomy" id="2761580"/>
    <lineage>
        <taxon>Bacteria</taxon>
        <taxon>Pseudomonadati</taxon>
        <taxon>Bacteroidota</taxon>
        <taxon>Flavobacteriia</taxon>
        <taxon>Flavobacteriales</taxon>
        <taxon>Owenweeksiaceae</taxon>
        <taxon>Croceimicrobium</taxon>
    </lineage>
</organism>
<feature type="transmembrane region" description="Helical" evidence="1">
    <location>
        <begin position="6"/>
        <end position="23"/>
    </location>
</feature>
<feature type="transmembrane region" description="Helical" evidence="1">
    <location>
        <begin position="99"/>
        <end position="121"/>
    </location>
</feature>
<dbReference type="Proteomes" id="UP000516305">
    <property type="component" value="Chromosome"/>
</dbReference>
<dbReference type="PANTHER" id="PTHR34821">
    <property type="entry name" value="INNER MEMBRANE PROTEIN YDCZ"/>
    <property type="match status" value="1"/>
</dbReference>
<keyword evidence="1" id="KW-0472">Membrane</keyword>
<dbReference type="Pfam" id="PF04657">
    <property type="entry name" value="DMT_YdcZ"/>
    <property type="match status" value="1"/>
</dbReference>
<feature type="transmembrane region" description="Helical" evidence="1">
    <location>
        <begin position="127"/>
        <end position="146"/>
    </location>
</feature>
<sequence>MNQFGLSLLTVLLGIFIVTQGSMNARLGQQTGSAFLASSISLAIGFILSLSVLIFQLSSRNLKSSLEGIPWYNWIGGGLFSFSAVSLFYFLIPRQGIASTVVISLSSQLLYAMLAGSMGWFDLPVEAITPRKVLGVIALLGSVILLKS</sequence>
<keyword evidence="1" id="KW-0812">Transmembrane</keyword>
<reference evidence="2 3" key="1">
    <citation type="submission" date="2020-08" db="EMBL/GenBank/DDBJ databases">
        <title>Croceimicrobium hydrocarbonivorans gen. nov., sp. nov., a novel marine bacterium isolated from a bacterial consortium that degrades polyethylene terephthalate.</title>
        <authorList>
            <person name="Liu R."/>
        </authorList>
    </citation>
    <scope>NUCLEOTIDE SEQUENCE [LARGE SCALE GENOMIC DNA]</scope>
    <source>
        <strain evidence="2 3">A20-9</strain>
    </source>
</reference>
<name>A0A7H0VGP7_9FLAO</name>
<dbReference type="InterPro" id="IPR006750">
    <property type="entry name" value="YdcZ"/>
</dbReference>
<dbReference type="PANTHER" id="PTHR34821:SF2">
    <property type="entry name" value="INNER MEMBRANE PROTEIN YDCZ"/>
    <property type="match status" value="1"/>
</dbReference>
<protein>
    <submittedName>
        <fullName evidence="2">DMT family transporter</fullName>
    </submittedName>
</protein>
<dbReference type="GO" id="GO:0005886">
    <property type="term" value="C:plasma membrane"/>
    <property type="evidence" value="ECO:0007669"/>
    <property type="project" value="TreeGrafter"/>
</dbReference>
<feature type="transmembrane region" description="Helical" evidence="1">
    <location>
        <begin position="35"/>
        <end position="59"/>
    </location>
</feature>
<keyword evidence="1" id="KW-1133">Transmembrane helix</keyword>
<feature type="transmembrane region" description="Helical" evidence="1">
    <location>
        <begin position="71"/>
        <end position="92"/>
    </location>
</feature>
<dbReference type="RefSeq" id="WP_210759422.1">
    <property type="nucleotide sequence ID" value="NZ_CP060139.1"/>
</dbReference>
<evidence type="ECO:0000256" key="1">
    <source>
        <dbReference type="SAM" id="Phobius"/>
    </source>
</evidence>
<dbReference type="AlphaFoldDB" id="A0A7H0VGP7"/>
<proteinExistence type="predicted"/>
<evidence type="ECO:0000313" key="3">
    <source>
        <dbReference type="Proteomes" id="UP000516305"/>
    </source>
</evidence>
<evidence type="ECO:0000313" key="2">
    <source>
        <dbReference type="EMBL" id="QNR24895.1"/>
    </source>
</evidence>
<accession>A0A7H0VGP7</accession>
<keyword evidence="3" id="KW-1185">Reference proteome</keyword>
<dbReference type="EMBL" id="CP060139">
    <property type="protein sequence ID" value="QNR24895.1"/>
    <property type="molecule type" value="Genomic_DNA"/>
</dbReference>
<gene>
    <name evidence="2" type="ORF">H4K34_03370</name>
</gene>
<dbReference type="KEGG" id="chyd:H4K34_03370"/>